<sequence length="385" mass="39299">MAQERLWHRLSALKFATEAAAAGRARLERLAPAAQEAAAAAQKAAAAAHKAAAGHGGARGGGKRGGGAKKAAAAAAEGAGTPEPSLVSGKRVTLSDEEKAALRADIAAAEAAEAAQAYDAVLSGLGEAGAAGGAVKQEEGGALGVNGGGSSSGSVGAEADHLAMWAHEDLAQVLVEHMQWQEAHRMVRHMEAQARADANLEVAWLAAEAAERKAREAAGAAAGAAGDADAARRGAMRRQRSMPVHGGVEHDGGDAMGAAAAAARAQQFAQRDKKKRKAARDYEDEDYVMGMKQGAMPPGARPPQPRAPQTADPHFKRLKMGGGQGAMGAMARGDGVARVQLPTGAPRAALPRQASTSTPHLWAPADDDMLCAMVRPGERETFAWA</sequence>
<organism evidence="2 3">
    <name type="scientific">Monoraphidium neglectum</name>
    <dbReference type="NCBI Taxonomy" id="145388"/>
    <lineage>
        <taxon>Eukaryota</taxon>
        <taxon>Viridiplantae</taxon>
        <taxon>Chlorophyta</taxon>
        <taxon>core chlorophytes</taxon>
        <taxon>Chlorophyceae</taxon>
        <taxon>CS clade</taxon>
        <taxon>Sphaeropleales</taxon>
        <taxon>Selenastraceae</taxon>
        <taxon>Monoraphidium</taxon>
    </lineage>
</organism>
<evidence type="ECO:0000256" key="1">
    <source>
        <dbReference type="SAM" id="MobiDB-lite"/>
    </source>
</evidence>
<dbReference type="RefSeq" id="XP_013896327.1">
    <property type="nucleotide sequence ID" value="XM_014040873.1"/>
</dbReference>
<dbReference type="STRING" id="145388.A0A0D2JC91"/>
<evidence type="ECO:0000313" key="3">
    <source>
        <dbReference type="Proteomes" id="UP000054498"/>
    </source>
</evidence>
<keyword evidence="3" id="KW-1185">Reference proteome</keyword>
<reference evidence="2 3" key="1">
    <citation type="journal article" date="2013" name="BMC Genomics">
        <title>Reconstruction of the lipid metabolism for the microalga Monoraphidium neglectum from its genome sequence reveals characteristics suitable for biofuel production.</title>
        <authorList>
            <person name="Bogen C."/>
            <person name="Al-Dilaimi A."/>
            <person name="Albersmeier A."/>
            <person name="Wichmann J."/>
            <person name="Grundmann M."/>
            <person name="Rupp O."/>
            <person name="Lauersen K.J."/>
            <person name="Blifernez-Klassen O."/>
            <person name="Kalinowski J."/>
            <person name="Goesmann A."/>
            <person name="Mussgnug J.H."/>
            <person name="Kruse O."/>
        </authorList>
    </citation>
    <scope>NUCLEOTIDE SEQUENCE [LARGE SCALE GENOMIC DNA]</scope>
    <source>
        <strain evidence="2 3">SAG 48.87</strain>
    </source>
</reference>
<evidence type="ECO:0000313" key="2">
    <source>
        <dbReference type="EMBL" id="KIY97307.1"/>
    </source>
</evidence>
<feature type="compositionally biased region" description="Low complexity" evidence="1">
    <location>
        <begin position="260"/>
        <end position="269"/>
    </location>
</feature>
<feature type="region of interest" description="Disordered" evidence="1">
    <location>
        <begin position="220"/>
        <end position="247"/>
    </location>
</feature>
<gene>
    <name evidence="2" type="ORF">MNEG_10657</name>
</gene>
<accession>A0A0D2JC91</accession>
<feature type="region of interest" description="Disordered" evidence="1">
    <location>
        <begin position="51"/>
        <end position="91"/>
    </location>
</feature>
<feature type="region of interest" description="Disordered" evidence="1">
    <location>
        <begin position="260"/>
        <end position="313"/>
    </location>
</feature>
<feature type="compositionally biased region" description="Low complexity" evidence="1">
    <location>
        <begin position="69"/>
        <end position="83"/>
    </location>
</feature>
<dbReference type="AlphaFoldDB" id="A0A0D2JC91"/>
<name>A0A0D2JC91_9CHLO</name>
<dbReference type="Proteomes" id="UP000054498">
    <property type="component" value="Unassembled WGS sequence"/>
</dbReference>
<feature type="compositionally biased region" description="Gly residues" evidence="1">
    <location>
        <begin position="54"/>
        <end position="65"/>
    </location>
</feature>
<proteinExistence type="predicted"/>
<dbReference type="EMBL" id="KK102625">
    <property type="protein sequence ID" value="KIY97307.1"/>
    <property type="molecule type" value="Genomic_DNA"/>
</dbReference>
<dbReference type="KEGG" id="mng:MNEG_10657"/>
<protein>
    <submittedName>
        <fullName evidence="2">Uncharacterized protein</fullName>
    </submittedName>
</protein>
<dbReference type="GeneID" id="25727841"/>